<gene>
    <name evidence="3" type="ORF">Ctob_013095</name>
</gene>
<keyword evidence="4" id="KW-1185">Reference proteome</keyword>
<dbReference type="InterPro" id="IPR050870">
    <property type="entry name" value="FAST_kinase"/>
</dbReference>
<dbReference type="PANTHER" id="PTHR21228:SF40">
    <property type="entry name" value="LD45607P"/>
    <property type="match status" value="1"/>
</dbReference>
<protein>
    <submittedName>
        <fullName evidence="3">Uncharacterized protein</fullName>
    </submittedName>
</protein>
<reference evidence="4" key="1">
    <citation type="journal article" date="2015" name="PLoS Genet.">
        <title>Genome Sequence and Transcriptome Analyses of Chrysochromulina tobin: Metabolic Tools for Enhanced Algal Fitness in the Prominent Order Prymnesiales (Haptophyceae).</title>
        <authorList>
            <person name="Hovde B.T."/>
            <person name="Deodato C.R."/>
            <person name="Hunsperger H.M."/>
            <person name="Ryken S.A."/>
            <person name="Yost W."/>
            <person name="Jha R.K."/>
            <person name="Patterson J."/>
            <person name="Monnat R.J. Jr."/>
            <person name="Barlow S.B."/>
            <person name="Starkenburg S.R."/>
            <person name="Cattolico R.A."/>
        </authorList>
    </citation>
    <scope>NUCLEOTIDE SEQUENCE</scope>
    <source>
        <strain evidence="4">CCMP291</strain>
    </source>
</reference>
<dbReference type="GO" id="GO:0044528">
    <property type="term" value="P:regulation of mitochondrial mRNA stability"/>
    <property type="evidence" value="ECO:0007669"/>
    <property type="project" value="TreeGrafter"/>
</dbReference>
<feature type="region of interest" description="Disordered" evidence="1">
    <location>
        <begin position="46"/>
        <end position="91"/>
    </location>
</feature>
<evidence type="ECO:0000313" key="4">
    <source>
        <dbReference type="Proteomes" id="UP000037460"/>
    </source>
</evidence>
<dbReference type="EMBL" id="JWZX01002714">
    <property type="protein sequence ID" value="KOO27440.1"/>
    <property type="molecule type" value="Genomic_DNA"/>
</dbReference>
<dbReference type="AlphaFoldDB" id="A0A0M0JLV4"/>
<feature type="chain" id="PRO_5005601889" evidence="2">
    <location>
        <begin position="32"/>
        <end position="428"/>
    </location>
</feature>
<dbReference type="GO" id="GO:0035770">
    <property type="term" value="C:ribonucleoprotein granule"/>
    <property type="evidence" value="ECO:0007669"/>
    <property type="project" value="TreeGrafter"/>
</dbReference>
<comment type="caution">
    <text evidence="3">The sequence shown here is derived from an EMBL/GenBank/DDBJ whole genome shotgun (WGS) entry which is preliminary data.</text>
</comment>
<accession>A0A0M0JLV4</accession>
<evidence type="ECO:0000256" key="2">
    <source>
        <dbReference type="SAM" id="SignalP"/>
    </source>
</evidence>
<organism evidence="3 4">
    <name type="scientific">Chrysochromulina tobinii</name>
    <dbReference type="NCBI Taxonomy" id="1460289"/>
    <lineage>
        <taxon>Eukaryota</taxon>
        <taxon>Haptista</taxon>
        <taxon>Haptophyta</taxon>
        <taxon>Prymnesiophyceae</taxon>
        <taxon>Prymnesiales</taxon>
        <taxon>Chrysochromulinaceae</taxon>
        <taxon>Chrysochromulina</taxon>
    </lineage>
</organism>
<dbReference type="GO" id="GO:0005759">
    <property type="term" value="C:mitochondrial matrix"/>
    <property type="evidence" value="ECO:0007669"/>
    <property type="project" value="TreeGrafter"/>
</dbReference>
<dbReference type="GO" id="GO:0000963">
    <property type="term" value="P:mitochondrial RNA processing"/>
    <property type="evidence" value="ECO:0007669"/>
    <property type="project" value="TreeGrafter"/>
</dbReference>
<evidence type="ECO:0000256" key="1">
    <source>
        <dbReference type="SAM" id="MobiDB-lite"/>
    </source>
</evidence>
<sequence>MSLGLHLGLVAGVTLPAAPLFFFTPSPLAAAAVRHALVRMNQPISDARANGPTMKQSAQQPQTNQQTERPATRSSNGTSPTAAPVESRDPVEDWGGLPAAVLASRCGALNNQLSKAADADAVLALVQDNEAILNSVNVATALHRIASYLKTARAERDRVLRDERFVLLIDAAVERAPKSNPRSVSDTMWSCATLRYLPPRMLTPLLSQVSHHLDKTAFEAQHLSLITWSLAVLECKPVRLLERIEALTVKLLHTFNPQNCANIMWGFAKLNYQPVALLGPMTAKMSEASFLKRFKPVEVSDAAFAFAVLGSPEAHTPLMGAFATQVEGQLDRYSSRQLVMLLWSHARVGVRPAQLASWVGEIRTAHERYPLLAQDEKNLRAALGRFEEDATWLDPLKKESELEPEPTEIEKIRQKIAADKAAKDGTWQ</sequence>
<dbReference type="OrthoDB" id="5955355at2759"/>
<dbReference type="Proteomes" id="UP000037460">
    <property type="component" value="Unassembled WGS sequence"/>
</dbReference>
<proteinExistence type="predicted"/>
<evidence type="ECO:0000313" key="3">
    <source>
        <dbReference type="EMBL" id="KOO27440.1"/>
    </source>
</evidence>
<dbReference type="PANTHER" id="PTHR21228">
    <property type="entry name" value="FAST LEU-RICH DOMAIN-CONTAINING"/>
    <property type="match status" value="1"/>
</dbReference>
<dbReference type="GO" id="GO:0003723">
    <property type="term" value="F:RNA binding"/>
    <property type="evidence" value="ECO:0007669"/>
    <property type="project" value="TreeGrafter"/>
</dbReference>
<name>A0A0M0JLV4_9EUKA</name>
<feature type="compositionally biased region" description="Low complexity" evidence="1">
    <location>
        <begin position="56"/>
        <end position="66"/>
    </location>
</feature>
<keyword evidence="2" id="KW-0732">Signal</keyword>
<feature type="signal peptide" evidence="2">
    <location>
        <begin position="1"/>
        <end position="31"/>
    </location>
</feature>
<feature type="compositionally biased region" description="Polar residues" evidence="1">
    <location>
        <begin position="67"/>
        <end position="81"/>
    </location>
</feature>